<name>A0A840WSR7_9RHOB</name>
<reference evidence="1 2" key="1">
    <citation type="submission" date="2020-08" db="EMBL/GenBank/DDBJ databases">
        <title>Genomic Encyclopedia of Type Strains, Phase IV (KMG-IV): sequencing the most valuable type-strain genomes for metagenomic binning, comparative biology and taxonomic classification.</title>
        <authorList>
            <person name="Goeker M."/>
        </authorList>
    </citation>
    <scope>NUCLEOTIDE SEQUENCE [LARGE SCALE GENOMIC DNA]</scope>
    <source>
        <strain evidence="1 2">DSM 103377</strain>
    </source>
</reference>
<dbReference type="GO" id="GO:0016829">
    <property type="term" value="F:lyase activity"/>
    <property type="evidence" value="ECO:0007669"/>
    <property type="project" value="UniProtKB-KW"/>
</dbReference>
<evidence type="ECO:0000313" key="1">
    <source>
        <dbReference type="EMBL" id="MBB5516712.1"/>
    </source>
</evidence>
<dbReference type="EMBL" id="JACIJS010000008">
    <property type="protein sequence ID" value="MBB5516712.1"/>
    <property type="molecule type" value="Genomic_DNA"/>
</dbReference>
<dbReference type="PANTHER" id="PTHR42905">
    <property type="entry name" value="PHOSPHOENOLPYRUVATE CARBOXYLASE"/>
    <property type="match status" value="1"/>
</dbReference>
<dbReference type="SUPFAM" id="SSF51621">
    <property type="entry name" value="Phosphoenolpyruvate/pyruvate domain"/>
    <property type="match status" value="1"/>
</dbReference>
<dbReference type="AlphaFoldDB" id="A0A840WSR7"/>
<dbReference type="InterPro" id="IPR015813">
    <property type="entry name" value="Pyrv/PenolPyrv_kinase-like_dom"/>
</dbReference>
<comment type="caution">
    <text evidence="1">The sequence shown here is derived from an EMBL/GenBank/DDBJ whole genome shotgun (WGS) entry which is preliminary data.</text>
</comment>
<keyword evidence="1" id="KW-0456">Lyase</keyword>
<dbReference type="Pfam" id="PF13714">
    <property type="entry name" value="PEP_mutase"/>
    <property type="match status" value="1"/>
</dbReference>
<proteinExistence type="predicted"/>
<dbReference type="PANTHER" id="PTHR42905:SF16">
    <property type="entry name" value="CARBOXYPHOSPHONOENOLPYRUVATE PHOSPHONOMUTASE-LIKE PROTEIN (AFU_ORTHOLOGUE AFUA_5G07230)"/>
    <property type="match status" value="1"/>
</dbReference>
<accession>A0A840WSR7</accession>
<gene>
    <name evidence="1" type="ORF">FHS89_002752</name>
</gene>
<dbReference type="InterPro" id="IPR040442">
    <property type="entry name" value="Pyrv_kinase-like_dom_sf"/>
</dbReference>
<keyword evidence="2" id="KW-1185">Reference proteome</keyword>
<organism evidence="1 2">
    <name type="scientific">Rubricella aquisinus</name>
    <dbReference type="NCBI Taxonomy" id="2028108"/>
    <lineage>
        <taxon>Bacteria</taxon>
        <taxon>Pseudomonadati</taxon>
        <taxon>Pseudomonadota</taxon>
        <taxon>Alphaproteobacteria</taxon>
        <taxon>Rhodobacterales</taxon>
        <taxon>Paracoccaceae</taxon>
        <taxon>Rubricella</taxon>
    </lineage>
</organism>
<sequence length="254" mass="25973">MTQAEKAAAFAALHVKGTPLVLYNIWDAGSAQALAKAGARAIATGSWSVAAAQGFADGQALPMADALRTARQIVTAVDLPVTIDFEGGYAEAPVAVANNVSALLDTGAVGLNFEDQRVGGEGLHDMAEQAARITAIRAMADARGIALFINARTDLFLKADRADHAGLIEQAIARGHAYADAGASGFFVPGLQDIELIEQVCAGVSLPVNVMHLPDLPDTSTLGSAGVARISHGPFPYRAAMAALGLAAKDAMGG</sequence>
<evidence type="ECO:0000313" key="2">
    <source>
        <dbReference type="Proteomes" id="UP000553766"/>
    </source>
</evidence>
<dbReference type="RefSeq" id="WP_184012594.1">
    <property type="nucleotide sequence ID" value="NZ_JACIJS010000008.1"/>
</dbReference>
<protein>
    <submittedName>
        <fullName evidence="1">2-methylisocitrate lyase-like PEP mutase family enzyme</fullName>
    </submittedName>
</protein>
<dbReference type="InterPro" id="IPR039556">
    <property type="entry name" value="ICL/PEPM"/>
</dbReference>
<dbReference type="Proteomes" id="UP000553766">
    <property type="component" value="Unassembled WGS sequence"/>
</dbReference>
<dbReference type="Gene3D" id="3.20.20.60">
    <property type="entry name" value="Phosphoenolpyruvate-binding domains"/>
    <property type="match status" value="1"/>
</dbReference>
<dbReference type="CDD" id="cd00377">
    <property type="entry name" value="ICL_PEPM"/>
    <property type="match status" value="1"/>
</dbReference>